<dbReference type="Gene3D" id="1.20.144.10">
    <property type="entry name" value="Phosphatidic acid phosphatase type 2/haloperoxidase"/>
    <property type="match status" value="1"/>
</dbReference>
<accession>A0A1X9YV48</accession>
<dbReference type="EMBL" id="CP021235">
    <property type="protein sequence ID" value="ARS36712.1"/>
    <property type="molecule type" value="Genomic_DNA"/>
</dbReference>
<dbReference type="PANTHER" id="PTHR14969:SF13">
    <property type="entry name" value="AT30094P"/>
    <property type="match status" value="1"/>
</dbReference>
<dbReference type="OrthoDB" id="9773582at2"/>
<feature type="transmembrane region" description="Helical" evidence="1">
    <location>
        <begin position="169"/>
        <end position="190"/>
    </location>
</feature>
<dbReference type="CDD" id="cd03392">
    <property type="entry name" value="PAP2_like_2"/>
    <property type="match status" value="1"/>
</dbReference>
<dbReference type="InterPro" id="IPR000326">
    <property type="entry name" value="PAP2/HPO"/>
</dbReference>
<dbReference type="PANTHER" id="PTHR14969">
    <property type="entry name" value="SPHINGOSINE-1-PHOSPHATE PHOSPHOHYDROLASE"/>
    <property type="match status" value="1"/>
</dbReference>
<sequence>MKNVLIDKVRNATGRVLGQPPVQRFRKQHPKLSAFVAGRFDTSSFIGLPLTLIVLAAGGNIALLSQLTESVLEAEWVVRMDKEFTAMLYNVRTEWLSKVLLLFTRLCDREGVFIIGGVVTLVLLLQKHWLAICAFWFTLGGVGLSVQFGKDFVSRARPADVAYYTVAHFSFPSGHSTTAIAMFGLLAYLLYLHYQERWQRRLVVWVAIILILTIGFSRIYLGVHYLSDVLAGFLLGALWLLVGISVIEVMRYRRRRYADLHQR</sequence>
<reference evidence="4" key="1">
    <citation type="submission" date="2017-05" db="EMBL/GenBank/DDBJ databases">
        <authorList>
            <person name="Ray J."/>
            <person name="Price M."/>
            <person name="Deutschbauer A."/>
        </authorList>
    </citation>
    <scope>NUCLEOTIDE SEQUENCE [LARGE SCALE GENOMIC DNA]</scope>
    <source>
        <strain evidence="4">DSM 19842</strain>
    </source>
</reference>
<dbReference type="SMART" id="SM00014">
    <property type="entry name" value="acidPPc"/>
    <property type="match status" value="1"/>
</dbReference>
<evidence type="ECO:0000313" key="3">
    <source>
        <dbReference type="EMBL" id="ARS36712.1"/>
    </source>
</evidence>
<keyword evidence="4" id="KW-1185">Reference proteome</keyword>
<dbReference type="STRING" id="709015.GCA_000472485_03130"/>
<keyword evidence="1" id="KW-0812">Transmembrane</keyword>
<dbReference type="KEGG" id="pact:CA264_15505"/>
<dbReference type="RefSeq" id="WP_025608310.1">
    <property type="nucleotide sequence ID" value="NZ_CP021235.1"/>
</dbReference>
<dbReference type="InterPro" id="IPR036938">
    <property type="entry name" value="PAP2/HPO_sf"/>
</dbReference>
<evidence type="ECO:0000259" key="2">
    <source>
        <dbReference type="SMART" id="SM00014"/>
    </source>
</evidence>
<feature type="transmembrane region" description="Helical" evidence="1">
    <location>
        <begin position="229"/>
        <end position="247"/>
    </location>
</feature>
<evidence type="ECO:0000313" key="4">
    <source>
        <dbReference type="Proteomes" id="UP000266292"/>
    </source>
</evidence>
<gene>
    <name evidence="3" type="ORF">CA264_15505</name>
</gene>
<dbReference type="AlphaFoldDB" id="A0A1X9YV48"/>
<feature type="transmembrane region" description="Helical" evidence="1">
    <location>
        <begin position="129"/>
        <end position="149"/>
    </location>
</feature>
<dbReference type="Proteomes" id="UP000266292">
    <property type="component" value="Chromosome"/>
</dbReference>
<evidence type="ECO:0000256" key="1">
    <source>
        <dbReference type="SAM" id="Phobius"/>
    </source>
</evidence>
<dbReference type="Pfam" id="PF01569">
    <property type="entry name" value="PAP2"/>
    <property type="match status" value="1"/>
</dbReference>
<feature type="domain" description="Phosphatidic acid phosphatase type 2/haloperoxidase" evidence="2">
    <location>
        <begin position="130"/>
        <end position="244"/>
    </location>
</feature>
<keyword evidence="1" id="KW-1133">Transmembrane helix</keyword>
<name>A0A1X9YV48_9BACT</name>
<feature type="transmembrane region" description="Helical" evidence="1">
    <location>
        <begin position="202"/>
        <end position="223"/>
    </location>
</feature>
<proteinExistence type="predicted"/>
<protein>
    <submittedName>
        <fullName evidence="3">Phosphatase PAP2 family protein</fullName>
    </submittedName>
</protein>
<dbReference type="SUPFAM" id="SSF48317">
    <property type="entry name" value="Acid phosphatase/Vanadium-dependent haloperoxidase"/>
    <property type="match status" value="1"/>
</dbReference>
<organism evidence="3 4">
    <name type="scientific">Pontibacter actiniarum</name>
    <dbReference type="NCBI Taxonomy" id="323450"/>
    <lineage>
        <taxon>Bacteria</taxon>
        <taxon>Pseudomonadati</taxon>
        <taxon>Bacteroidota</taxon>
        <taxon>Cytophagia</taxon>
        <taxon>Cytophagales</taxon>
        <taxon>Hymenobacteraceae</taxon>
        <taxon>Pontibacter</taxon>
    </lineage>
</organism>
<keyword evidence="1" id="KW-0472">Membrane</keyword>